<dbReference type="PROSITE" id="PS50089">
    <property type="entry name" value="ZF_RING_2"/>
    <property type="match status" value="1"/>
</dbReference>
<dbReference type="GO" id="GO:0000724">
    <property type="term" value="P:double-strand break repair via homologous recombination"/>
    <property type="evidence" value="ECO:0007669"/>
    <property type="project" value="TreeGrafter"/>
</dbReference>
<evidence type="ECO:0000256" key="2">
    <source>
        <dbReference type="ARBA" id="ARBA00022499"/>
    </source>
</evidence>
<evidence type="ECO:0000313" key="22">
    <source>
        <dbReference type="Proteomes" id="UP000053825"/>
    </source>
</evidence>
<feature type="compositionally biased region" description="Basic and acidic residues" evidence="18">
    <location>
        <begin position="444"/>
        <end position="459"/>
    </location>
</feature>
<protein>
    <submittedName>
        <fullName evidence="21">Breast cancer type 1 susceptibility protein like protein</fullName>
    </submittedName>
</protein>
<gene>
    <name evidence="21" type="ORF">WH47_01644</name>
</gene>
<evidence type="ECO:0000256" key="16">
    <source>
        <dbReference type="ARBA" id="ARBA00023242"/>
    </source>
</evidence>
<evidence type="ECO:0000256" key="9">
    <source>
        <dbReference type="ARBA" id="ARBA00022833"/>
    </source>
</evidence>
<keyword evidence="10" id="KW-0007">Acetylation</keyword>
<dbReference type="InterPro" id="IPR013083">
    <property type="entry name" value="Znf_RING/FYVE/PHD"/>
</dbReference>
<dbReference type="InterPro" id="IPR017907">
    <property type="entry name" value="Znf_RING_CS"/>
</dbReference>
<comment type="subcellular location">
    <subcellularLocation>
        <location evidence="1">Nucleus</location>
    </subcellularLocation>
</comment>
<evidence type="ECO:0000256" key="6">
    <source>
        <dbReference type="ARBA" id="ARBA00022763"/>
    </source>
</evidence>
<dbReference type="GO" id="GO:0006633">
    <property type="term" value="P:fatty acid biosynthetic process"/>
    <property type="evidence" value="ECO:0007669"/>
    <property type="project" value="UniProtKB-KW"/>
</dbReference>
<dbReference type="PANTHER" id="PTHR13763:SF0">
    <property type="entry name" value="BREAST CANCER TYPE 1 SUSCEPTIBILITY PROTEIN"/>
    <property type="match status" value="1"/>
</dbReference>
<dbReference type="SUPFAM" id="SSF52113">
    <property type="entry name" value="BRCT domain"/>
    <property type="match status" value="2"/>
</dbReference>
<evidence type="ECO:0000256" key="15">
    <source>
        <dbReference type="ARBA" id="ARBA00023204"/>
    </source>
</evidence>
<evidence type="ECO:0000259" key="20">
    <source>
        <dbReference type="PROSITE" id="PS50172"/>
    </source>
</evidence>
<keyword evidence="3" id="KW-0444">Lipid biosynthesis</keyword>
<keyword evidence="4" id="KW-0479">Metal-binding</keyword>
<organism evidence="21 22">
    <name type="scientific">Habropoda laboriosa</name>
    <dbReference type="NCBI Taxonomy" id="597456"/>
    <lineage>
        <taxon>Eukaryota</taxon>
        <taxon>Metazoa</taxon>
        <taxon>Ecdysozoa</taxon>
        <taxon>Arthropoda</taxon>
        <taxon>Hexapoda</taxon>
        <taxon>Insecta</taxon>
        <taxon>Pterygota</taxon>
        <taxon>Neoptera</taxon>
        <taxon>Endopterygota</taxon>
        <taxon>Hymenoptera</taxon>
        <taxon>Apocrita</taxon>
        <taxon>Aculeata</taxon>
        <taxon>Apoidea</taxon>
        <taxon>Anthophila</taxon>
        <taxon>Apidae</taxon>
        <taxon>Habropoda</taxon>
    </lineage>
</organism>
<dbReference type="InterPro" id="IPR036420">
    <property type="entry name" value="BRCT_dom_sf"/>
</dbReference>
<dbReference type="Pfam" id="PF13923">
    <property type="entry name" value="zf-C3HC4_2"/>
    <property type="match status" value="1"/>
</dbReference>
<keyword evidence="22" id="KW-1185">Reference proteome</keyword>
<feature type="region of interest" description="Disordered" evidence="18">
    <location>
        <begin position="436"/>
        <end position="459"/>
    </location>
</feature>
<dbReference type="PRINTS" id="PR00493">
    <property type="entry name" value="BRSTCANCERI"/>
</dbReference>
<dbReference type="SMART" id="SM00184">
    <property type="entry name" value="RING"/>
    <property type="match status" value="1"/>
</dbReference>
<dbReference type="FunFam" id="3.40.50.10190:FF:000006">
    <property type="entry name" value="Breast cancer type 1 susceptibility protein homolog"/>
    <property type="match status" value="1"/>
</dbReference>
<dbReference type="GO" id="GO:0008270">
    <property type="term" value="F:zinc ion binding"/>
    <property type="evidence" value="ECO:0007669"/>
    <property type="project" value="UniProtKB-KW"/>
</dbReference>
<evidence type="ECO:0000256" key="14">
    <source>
        <dbReference type="ARBA" id="ARBA00023172"/>
    </source>
</evidence>
<feature type="region of interest" description="Disordered" evidence="18">
    <location>
        <begin position="560"/>
        <end position="602"/>
    </location>
</feature>
<keyword evidence="7 17" id="KW-0863">Zinc-finger</keyword>
<keyword evidence="6" id="KW-0227">DNA damage</keyword>
<feature type="domain" description="BRCT" evidence="20">
    <location>
        <begin position="1409"/>
        <end position="1505"/>
    </location>
</feature>
<feature type="compositionally biased region" description="Polar residues" evidence="18">
    <location>
        <begin position="1315"/>
        <end position="1335"/>
    </location>
</feature>
<feature type="compositionally biased region" description="Basic and acidic residues" evidence="18">
    <location>
        <begin position="377"/>
        <end position="404"/>
    </location>
</feature>
<evidence type="ECO:0000256" key="5">
    <source>
        <dbReference type="ARBA" id="ARBA00022737"/>
    </source>
</evidence>
<proteinExistence type="predicted"/>
<feature type="compositionally biased region" description="Low complexity" evidence="18">
    <location>
        <begin position="838"/>
        <end position="848"/>
    </location>
</feature>
<dbReference type="Pfam" id="PF00533">
    <property type="entry name" value="BRCT"/>
    <property type="match status" value="1"/>
</dbReference>
<evidence type="ECO:0000256" key="4">
    <source>
        <dbReference type="ARBA" id="ARBA00022723"/>
    </source>
</evidence>
<dbReference type="PANTHER" id="PTHR13763">
    <property type="entry name" value="BREAST CANCER TYPE 1 SUSCEPTIBILITY PROTEIN BRCA1"/>
    <property type="match status" value="1"/>
</dbReference>
<keyword evidence="5" id="KW-0677">Repeat</keyword>
<dbReference type="PROSITE" id="PS50172">
    <property type="entry name" value="BRCT"/>
    <property type="match status" value="2"/>
</dbReference>
<dbReference type="PROSITE" id="PS00518">
    <property type="entry name" value="ZF_RING_1"/>
    <property type="match status" value="1"/>
</dbReference>
<evidence type="ECO:0000256" key="13">
    <source>
        <dbReference type="ARBA" id="ARBA00023160"/>
    </source>
</evidence>
<dbReference type="EMBL" id="KQ414659">
    <property type="protein sequence ID" value="KOC65609.1"/>
    <property type="molecule type" value="Genomic_DNA"/>
</dbReference>
<feature type="compositionally biased region" description="Polar residues" evidence="18">
    <location>
        <begin position="364"/>
        <end position="375"/>
    </location>
</feature>
<feature type="compositionally biased region" description="Polar residues" evidence="18">
    <location>
        <begin position="885"/>
        <end position="894"/>
    </location>
</feature>
<evidence type="ECO:0000256" key="18">
    <source>
        <dbReference type="SAM" id="MobiDB-lite"/>
    </source>
</evidence>
<keyword evidence="14" id="KW-0233">DNA recombination</keyword>
<evidence type="ECO:0000256" key="8">
    <source>
        <dbReference type="ARBA" id="ARBA00022832"/>
    </source>
</evidence>
<keyword evidence="12" id="KW-0010">Activator</keyword>
<keyword evidence="11" id="KW-0443">Lipid metabolism</keyword>
<dbReference type="GO" id="GO:0031436">
    <property type="term" value="C:BRCA1-BARD1 complex"/>
    <property type="evidence" value="ECO:0007669"/>
    <property type="project" value="TreeGrafter"/>
</dbReference>
<dbReference type="Gene3D" id="3.30.40.10">
    <property type="entry name" value="Zinc/RING finger domain, C3HC4 (zinc finger)"/>
    <property type="match status" value="1"/>
</dbReference>
<feature type="domain" description="RING-type" evidence="19">
    <location>
        <begin position="73"/>
        <end position="112"/>
    </location>
</feature>
<dbReference type="Proteomes" id="UP000053825">
    <property type="component" value="Unassembled WGS sequence"/>
</dbReference>
<evidence type="ECO:0000256" key="11">
    <source>
        <dbReference type="ARBA" id="ARBA00023098"/>
    </source>
</evidence>
<feature type="compositionally biased region" description="Polar residues" evidence="18">
    <location>
        <begin position="182"/>
        <end position="199"/>
    </location>
</feature>
<accession>A0A0L7R455</accession>
<evidence type="ECO:0000256" key="17">
    <source>
        <dbReference type="PROSITE-ProRule" id="PRU00175"/>
    </source>
</evidence>
<keyword evidence="8" id="KW-0276">Fatty acid metabolism</keyword>
<keyword evidence="13" id="KW-0275">Fatty acid biosynthesis</keyword>
<name>A0A0L7R455_9HYME</name>
<sequence length="1650" mass="186280">MLNHVSTERSQRYHFHAVKSETNSRYLLTVHIDHVIGSNNGKMIFITKQQKTMEQVLEKLSEVVRDMQTCLQCKICLSTISDPTKTLCGHVFCRTCIETVLQNKNAPCPLCKTIIHHRNISTDEQMIVYNDRFNKLIEAIKLDSGIDILTHLPKPRESSLLSNTEQYKLNFEEQIKPSCSYVNTSLPTRQPASKANRNTQKSRKKVSKDQKGKQKNEASEEGSITKYLSKCGFSGVEPLPLDELNDFQETTVSKVHSWLETLPKTATLDSPNRIVPLQSAEGDLDDTLTVSVSQNVNTRMENFDIDAAVVAESVDQGNIQNGRRSSRSSMQHENNEKDSNDKEYRNSFGARNEKKYLLTVDLNMDNQKPSTSGVTRASKDKERSEERRSEDRERSEERPSDVHRTSSCNMLPTMKQNWSSVVKFGKEMRTKRKKLRTLNVSIENKSKPRSLDESASNKDETVGLKLTKDTFPQSTPAKATGFQDLANLANESSSNCDISSLTPMKRIETIDESCSASKLQASPLNCIRLSLKRRSTDPIANDSSCSSADSRLQAVRRDLNHQIDQSDKENANARKRSAVEIIETEENGSSRSTQQDERGVKGVAAISSEFTSRRQENREQSGCRVVIRKLGKLCKHGKKRVKFLYLGPTRQKLDNPADALEQVCTSKNGFGNEMYITVNNTPTLQEEENNPLVEKTSKQSVVKETSVSKIYSVKTVSNNKLDDHDQNTKHKNLIEADNNDAGTFQYADTLIVSLDEVQPTQLPIERSIKSPKKTAANIKMLSPTKDSQLQFLSVESPSVDTLQTQILNHRSKTAKDGSPRRSSFSEIKGVHSRALIRASQQASTSSTSPGTPHRKRKRCDNREKLSDRMKRKSEEKKEESEDSNHSLSSQTTRLRNLNKEVLVVKKTNEMIQSSNPSTKDIEAMSLSSDTDVIASGWKKLHRRPLFDSSDDSPDIVCVNNVNDQKFVSPSSKRKRAISSDSDGEVNLTEILSDWYADTRRSEKCKKKGKVEEACEISNSNNVAKDNVSSKPSSSDCNKLINKLPTSSQNIPRSKLLYISSSVKSIFAGNTWRQTVEENALFDEDSPDFGETIDKIKDVRNKVIDECLLHSNFDDIMANVDTDAFVVEYFGDKMNKREYVECLKQDSSDSNSKQEKATVVSVHRLNKNVSHTHGSNSSDKENKHKNPMVLNDSIDENERTLVPCVNVANKSMRKDKLQQTTGMSVVTGSSNDELLTKKSVVHMKDSYDQDSLMNITQHYLMMKQFEEDLLGKSKNSNTSIKKHPEKMELQTPLMMKQYTEKDIEHSGEEDDIVENTPDTKTKNNIQAFSSPKESSIASPITKISEMQCPIKTGMNTPACKKSIHPLYQSTPKVQQSTSKDNYSTAKLVSNLNESTFSRQSESTVPSNVQSVSNVNKQRLCFVCSGLVPSQIEHVKRLAQTVNARYMTQFNQDVTHVIVKTDQENNGANKTLKYLQGIAYGKWIVSYQWVMDTLKERRLISEEPYEAVDSRTLEAGPRKSRLKEKDLFQGFAFLCIGPYDDVSVEQYQDLLRATGGIVVDSLDALAAEKKRWRVIVIQADIYDYEVIIEWYKKTEAVPIVHDWIVECISRYRLISFYPYLQELSRQNVLDLGYPEFLVEEEPDGDSDTTADA</sequence>
<evidence type="ECO:0000256" key="3">
    <source>
        <dbReference type="ARBA" id="ARBA00022516"/>
    </source>
</evidence>
<feature type="compositionally biased region" description="Basic and acidic residues" evidence="18">
    <location>
        <begin position="560"/>
        <end position="572"/>
    </location>
</feature>
<dbReference type="Gene3D" id="3.40.50.10190">
    <property type="entry name" value="BRCT domain"/>
    <property type="match status" value="2"/>
</dbReference>
<dbReference type="InterPro" id="IPR001841">
    <property type="entry name" value="Znf_RING"/>
</dbReference>
<feature type="domain" description="BRCT" evidence="20">
    <location>
        <begin position="1521"/>
        <end position="1619"/>
    </location>
</feature>
<feature type="region of interest" description="Disordered" evidence="18">
    <location>
        <begin position="182"/>
        <end position="221"/>
    </location>
</feature>
<evidence type="ECO:0000313" key="21">
    <source>
        <dbReference type="EMBL" id="KOC65609.1"/>
    </source>
</evidence>
<keyword evidence="15" id="KW-0234">DNA repair</keyword>
<feature type="region of interest" description="Disordered" evidence="18">
    <location>
        <begin position="808"/>
        <end position="894"/>
    </location>
</feature>
<feature type="region of interest" description="Disordered" evidence="18">
    <location>
        <begin position="1165"/>
        <end position="1185"/>
    </location>
</feature>
<dbReference type="InterPro" id="IPR011364">
    <property type="entry name" value="BRCA1"/>
</dbReference>
<dbReference type="GO" id="GO:0003677">
    <property type="term" value="F:DNA binding"/>
    <property type="evidence" value="ECO:0007669"/>
    <property type="project" value="InterPro"/>
</dbReference>
<dbReference type="SUPFAM" id="SSF57850">
    <property type="entry name" value="RING/U-box"/>
    <property type="match status" value="1"/>
</dbReference>
<reference evidence="21 22" key="1">
    <citation type="submission" date="2015-07" db="EMBL/GenBank/DDBJ databases">
        <title>The genome of Habropoda laboriosa.</title>
        <authorList>
            <person name="Pan H."/>
            <person name="Kapheim K."/>
        </authorList>
    </citation>
    <scope>NUCLEOTIDE SEQUENCE [LARGE SCALE GENOMIC DNA]</scope>
    <source>
        <strain evidence="21">0110345459</strain>
    </source>
</reference>
<feature type="compositionally biased region" description="Basic and acidic residues" evidence="18">
    <location>
        <begin position="860"/>
        <end position="884"/>
    </location>
</feature>
<feature type="region of interest" description="Disordered" evidence="18">
    <location>
        <begin position="1306"/>
        <end position="1335"/>
    </location>
</feature>
<feature type="region of interest" description="Disordered" evidence="18">
    <location>
        <begin position="314"/>
        <end position="411"/>
    </location>
</feature>
<dbReference type="SMART" id="SM00292">
    <property type="entry name" value="BRCT"/>
    <property type="match status" value="2"/>
</dbReference>
<dbReference type="OrthoDB" id="6105938at2759"/>
<evidence type="ECO:0000259" key="19">
    <source>
        <dbReference type="PROSITE" id="PS50089"/>
    </source>
</evidence>
<feature type="compositionally biased region" description="Polar residues" evidence="18">
    <location>
        <begin position="1166"/>
        <end position="1176"/>
    </location>
</feature>
<dbReference type="InterPro" id="IPR001357">
    <property type="entry name" value="BRCT_dom"/>
</dbReference>
<feature type="compositionally biased region" description="Basic and acidic residues" evidence="18">
    <location>
        <begin position="333"/>
        <end position="356"/>
    </location>
</feature>
<dbReference type="InterPro" id="IPR031099">
    <property type="entry name" value="BRCA1-associated"/>
</dbReference>
<feature type="compositionally biased region" description="Polar residues" evidence="18">
    <location>
        <begin position="315"/>
        <end position="332"/>
    </location>
</feature>
<dbReference type="GO" id="GO:0045944">
    <property type="term" value="P:positive regulation of transcription by RNA polymerase II"/>
    <property type="evidence" value="ECO:0007669"/>
    <property type="project" value="TreeGrafter"/>
</dbReference>
<feature type="compositionally biased region" description="Basic and acidic residues" evidence="18">
    <location>
        <begin position="207"/>
        <end position="218"/>
    </location>
</feature>
<keyword evidence="9" id="KW-0862">Zinc</keyword>
<evidence type="ECO:0000256" key="12">
    <source>
        <dbReference type="ARBA" id="ARBA00023159"/>
    </source>
</evidence>
<dbReference type="GO" id="GO:0004842">
    <property type="term" value="F:ubiquitin-protein transferase activity"/>
    <property type="evidence" value="ECO:0007669"/>
    <property type="project" value="InterPro"/>
</dbReference>
<evidence type="ECO:0000256" key="10">
    <source>
        <dbReference type="ARBA" id="ARBA00022990"/>
    </source>
</evidence>
<keyword evidence="16" id="KW-0539">Nucleus</keyword>
<dbReference type="GO" id="GO:0070531">
    <property type="term" value="C:BRCA1-A complex"/>
    <property type="evidence" value="ECO:0007669"/>
    <property type="project" value="TreeGrafter"/>
</dbReference>
<keyword evidence="2" id="KW-1017">Isopeptide bond</keyword>
<evidence type="ECO:0000256" key="1">
    <source>
        <dbReference type="ARBA" id="ARBA00004123"/>
    </source>
</evidence>
<evidence type="ECO:0000256" key="7">
    <source>
        <dbReference type="ARBA" id="ARBA00022771"/>
    </source>
</evidence>
<dbReference type="STRING" id="597456.A0A0L7R455"/>